<dbReference type="Proteomes" id="UP000617340">
    <property type="component" value="Unassembled WGS sequence"/>
</dbReference>
<accession>A0A834N5A4</accession>
<keyword evidence="3" id="KW-1185">Reference proteome</keyword>
<feature type="region of interest" description="Disordered" evidence="1">
    <location>
        <begin position="25"/>
        <end position="92"/>
    </location>
</feature>
<dbReference type="AlphaFoldDB" id="A0A834N5A4"/>
<comment type="caution">
    <text evidence="2">The sequence shown here is derived from an EMBL/GenBank/DDBJ whole genome shotgun (WGS) entry which is preliminary data.</text>
</comment>
<evidence type="ECO:0000313" key="3">
    <source>
        <dbReference type="Proteomes" id="UP000617340"/>
    </source>
</evidence>
<dbReference type="EMBL" id="JACSDZ010000009">
    <property type="protein sequence ID" value="KAF7395509.1"/>
    <property type="molecule type" value="Genomic_DNA"/>
</dbReference>
<gene>
    <name evidence="2" type="ORF">HZH68_009559</name>
</gene>
<name>A0A834N5A4_VESGE</name>
<proteinExistence type="predicted"/>
<sequence length="107" mass="10938">MKSDVRLPPWDFDWAAFMLMHCESPGVHSRKHESGVESRRQRRRRTRVVAGGGGSGGGGGGGGGGGDGISNSSGSSGGSGGSNVRCRRGSWLGVVPTKGSKVSLVAR</sequence>
<feature type="compositionally biased region" description="Gly residues" evidence="1">
    <location>
        <begin position="50"/>
        <end position="68"/>
    </location>
</feature>
<evidence type="ECO:0000256" key="1">
    <source>
        <dbReference type="SAM" id="MobiDB-lite"/>
    </source>
</evidence>
<protein>
    <submittedName>
        <fullName evidence="2">Uncharacterized protein</fullName>
    </submittedName>
</protein>
<evidence type="ECO:0000313" key="2">
    <source>
        <dbReference type="EMBL" id="KAF7395509.1"/>
    </source>
</evidence>
<organism evidence="2 3">
    <name type="scientific">Vespula germanica</name>
    <name type="common">German yellow jacket</name>
    <name type="synonym">Paravespula germanica</name>
    <dbReference type="NCBI Taxonomy" id="30212"/>
    <lineage>
        <taxon>Eukaryota</taxon>
        <taxon>Metazoa</taxon>
        <taxon>Ecdysozoa</taxon>
        <taxon>Arthropoda</taxon>
        <taxon>Hexapoda</taxon>
        <taxon>Insecta</taxon>
        <taxon>Pterygota</taxon>
        <taxon>Neoptera</taxon>
        <taxon>Endopterygota</taxon>
        <taxon>Hymenoptera</taxon>
        <taxon>Apocrita</taxon>
        <taxon>Aculeata</taxon>
        <taxon>Vespoidea</taxon>
        <taxon>Vespidae</taxon>
        <taxon>Vespinae</taxon>
        <taxon>Vespula</taxon>
    </lineage>
</organism>
<reference evidence="2" key="1">
    <citation type="journal article" date="2020" name="G3 (Bethesda)">
        <title>High-Quality Assemblies for Three Invasive Social Wasps from the &lt;i&gt;Vespula&lt;/i&gt; Genus.</title>
        <authorList>
            <person name="Harrop T.W.R."/>
            <person name="Guhlin J."/>
            <person name="McLaughlin G.M."/>
            <person name="Permina E."/>
            <person name="Stockwell P."/>
            <person name="Gilligan J."/>
            <person name="Le Lec M.F."/>
            <person name="Gruber M.A.M."/>
            <person name="Quinn O."/>
            <person name="Lovegrove M."/>
            <person name="Duncan E.J."/>
            <person name="Remnant E.J."/>
            <person name="Van Eeckhoven J."/>
            <person name="Graham B."/>
            <person name="Knapp R.A."/>
            <person name="Langford K.W."/>
            <person name="Kronenberg Z."/>
            <person name="Press M.O."/>
            <person name="Eacker S.M."/>
            <person name="Wilson-Rankin E.E."/>
            <person name="Purcell J."/>
            <person name="Lester P.J."/>
            <person name="Dearden P.K."/>
        </authorList>
    </citation>
    <scope>NUCLEOTIDE SEQUENCE</scope>
    <source>
        <strain evidence="2">Linc-1</strain>
    </source>
</reference>